<evidence type="ECO:0000259" key="19">
    <source>
        <dbReference type="PROSITE" id="PS50893"/>
    </source>
</evidence>
<keyword evidence="11 16" id="KW-1133">Transmembrane helix</keyword>
<dbReference type="SMART" id="SM00181">
    <property type="entry name" value="EGF"/>
    <property type="match status" value="2"/>
</dbReference>
<dbReference type="PROSITE" id="PS50024">
    <property type="entry name" value="SEA"/>
    <property type="match status" value="1"/>
</dbReference>
<reference evidence="20" key="1">
    <citation type="journal article" date="2023" name="DNA Res.">
        <title>Chromosome-level genome assembly of Phrynocephalus forsythii using third-generation DNA sequencing and Hi-C analysis.</title>
        <authorList>
            <person name="Qi Y."/>
            <person name="Zhao W."/>
            <person name="Zhao Y."/>
            <person name="Niu C."/>
            <person name="Cao S."/>
            <person name="Zhang Y."/>
        </authorList>
    </citation>
    <scope>NUCLEOTIDE SEQUENCE</scope>
    <source>
        <tissue evidence="20">Muscle</tissue>
    </source>
</reference>
<dbReference type="OrthoDB" id="66620at2759"/>
<dbReference type="PANTHER" id="PTHR48041:SF90">
    <property type="entry name" value="ATP-BINDING CASSETTE SUB-FAMILY G MEMBER 1"/>
    <property type="match status" value="1"/>
</dbReference>
<dbReference type="GO" id="GO:0005524">
    <property type="term" value="F:ATP binding"/>
    <property type="evidence" value="ECO:0007669"/>
    <property type="project" value="UniProtKB-KW"/>
</dbReference>
<evidence type="ECO:0000256" key="14">
    <source>
        <dbReference type="PROSITE-ProRule" id="PRU00076"/>
    </source>
</evidence>
<dbReference type="GO" id="GO:0005509">
    <property type="term" value="F:calcium ion binding"/>
    <property type="evidence" value="ECO:0007669"/>
    <property type="project" value="InterPro"/>
</dbReference>
<evidence type="ECO:0000256" key="9">
    <source>
        <dbReference type="ARBA" id="ARBA00022840"/>
    </source>
</evidence>
<dbReference type="GO" id="GO:0016887">
    <property type="term" value="F:ATP hydrolysis activity"/>
    <property type="evidence" value="ECO:0007669"/>
    <property type="project" value="InterPro"/>
</dbReference>
<keyword evidence="13" id="KW-1015">Disulfide bond</keyword>
<evidence type="ECO:0000313" key="21">
    <source>
        <dbReference type="Proteomes" id="UP001142489"/>
    </source>
</evidence>
<feature type="transmembrane region" description="Helical" evidence="16">
    <location>
        <begin position="1032"/>
        <end position="1056"/>
    </location>
</feature>
<evidence type="ECO:0000256" key="6">
    <source>
        <dbReference type="ARBA" id="ARBA00022536"/>
    </source>
</evidence>
<dbReference type="GO" id="GO:0012505">
    <property type="term" value="C:endomembrane system"/>
    <property type="evidence" value="ECO:0007669"/>
    <property type="project" value="UniProtKB-SubCell"/>
</dbReference>
<evidence type="ECO:0000256" key="3">
    <source>
        <dbReference type="ARBA" id="ARBA00005814"/>
    </source>
</evidence>
<gene>
    <name evidence="20" type="ORF">JRQ81_020109</name>
</gene>
<dbReference type="FunFam" id="3.40.50.300:FF:000267">
    <property type="entry name" value="ATP-binding cassette, sub-family G (WHITE), member 1"/>
    <property type="match status" value="1"/>
</dbReference>
<dbReference type="Gene3D" id="3.40.50.300">
    <property type="entry name" value="P-loop containing nucleotide triphosphate hydrolases"/>
    <property type="match status" value="1"/>
</dbReference>
<dbReference type="InterPro" id="IPR017871">
    <property type="entry name" value="ABC_transporter-like_CS"/>
</dbReference>
<feature type="transmembrane region" description="Helical" evidence="16">
    <location>
        <begin position="1062"/>
        <end position="1084"/>
    </location>
</feature>
<dbReference type="Pfam" id="PF00005">
    <property type="entry name" value="ABC_tran"/>
    <property type="match status" value="1"/>
</dbReference>
<keyword evidence="10" id="KW-1278">Translocase</keyword>
<dbReference type="Pfam" id="PF19055">
    <property type="entry name" value="ABC2_membrane_7"/>
    <property type="match status" value="1"/>
</dbReference>
<dbReference type="GO" id="GO:0042632">
    <property type="term" value="P:cholesterol homeostasis"/>
    <property type="evidence" value="ECO:0007669"/>
    <property type="project" value="TreeGrafter"/>
</dbReference>
<dbReference type="NCBIfam" id="TIGR00955">
    <property type="entry name" value="3a01204"/>
    <property type="match status" value="1"/>
</dbReference>
<dbReference type="Pfam" id="PF01061">
    <property type="entry name" value="ABC2_membrane"/>
    <property type="match status" value="1"/>
</dbReference>
<keyword evidence="4" id="KW-0813">Transport</keyword>
<dbReference type="InterPro" id="IPR000152">
    <property type="entry name" value="EGF-type_Asp/Asn_hydroxyl_site"/>
</dbReference>
<dbReference type="Pfam" id="PF07645">
    <property type="entry name" value="EGF_CA"/>
    <property type="match status" value="1"/>
</dbReference>
<dbReference type="InterPro" id="IPR050352">
    <property type="entry name" value="ABCG_transporters"/>
</dbReference>
<feature type="non-terminal residue" evidence="20">
    <location>
        <position position="1"/>
    </location>
</feature>
<feature type="domain" description="ABC transporter" evidence="19">
    <location>
        <begin position="587"/>
        <end position="827"/>
    </location>
</feature>
<dbReference type="PROSITE" id="PS00010">
    <property type="entry name" value="ASX_HYDROXYL"/>
    <property type="match status" value="1"/>
</dbReference>
<dbReference type="InterPro" id="IPR003439">
    <property type="entry name" value="ABC_transporter-like_ATP-bd"/>
</dbReference>
<keyword evidence="6 14" id="KW-0245">EGF-like domain</keyword>
<feature type="domain" description="EGF-like" evidence="18">
    <location>
        <begin position="302"/>
        <end position="338"/>
    </location>
</feature>
<proteinExistence type="inferred from homology"/>
<comment type="caution">
    <text evidence="20">The sequence shown here is derived from an EMBL/GenBank/DDBJ whole genome shotgun (WGS) entry which is preliminary data.</text>
</comment>
<keyword evidence="9" id="KW-0067">ATP-binding</keyword>
<protein>
    <recommendedName>
        <fullName evidence="22">ATP-binding cassette sub-family G member 1</fullName>
    </recommendedName>
</protein>
<evidence type="ECO:0000256" key="7">
    <source>
        <dbReference type="ARBA" id="ARBA00022692"/>
    </source>
</evidence>
<evidence type="ECO:0000256" key="11">
    <source>
        <dbReference type="ARBA" id="ARBA00022989"/>
    </source>
</evidence>
<keyword evidence="21" id="KW-1185">Reference proteome</keyword>
<evidence type="ECO:0000256" key="13">
    <source>
        <dbReference type="ARBA" id="ARBA00023157"/>
    </source>
</evidence>
<dbReference type="InterPro" id="IPR003593">
    <property type="entry name" value="AAA+_ATPase"/>
</dbReference>
<dbReference type="InterPro" id="IPR000742">
    <property type="entry name" value="EGF"/>
</dbReference>
<dbReference type="AlphaFoldDB" id="A0A9Q0XP77"/>
<evidence type="ECO:0000259" key="17">
    <source>
        <dbReference type="PROSITE" id="PS50024"/>
    </source>
</evidence>
<dbReference type="PROSITE" id="PS01187">
    <property type="entry name" value="EGF_CA"/>
    <property type="match status" value="1"/>
</dbReference>
<evidence type="ECO:0000256" key="4">
    <source>
        <dbReference type="ARBA" id="ARBA00022448"/>
    </source>
</evidence>
<evidence type="ECO:0000256" key="16">
    <source>
        <dbReference type="SAM" id="Phobius"/>
    </source>
</evidence>
<evidence type="ECO:0000256" key="12">
    <source>
        <dbReference type="ARBA" id="ARBA00023136"/>
    </source>
</evidence>
<dbReference type="Pfam" id="PF01390">
    <property type="entry name" value="SEA"/>
    <property type="match status" value="1"/>
</dbReference>
<dbReference type="SUPFAM" id="SSF49265">
    <property type="entry name" value="Fibronectin type III"/>
    <property type="match status" value="1"/>
</dbReference>
<dbReference type="InterPro" id="IPR036116">
    <property type="entry name" value="FN3_sf"/>
</dbReference>
<dbReference type="InterPro" id="IPR013525">
    <property type="entry name" value="ABC2_TM"/>
</dbReference>
<evidence type="ECO:0000256" key="2">
    <source>
        <dbReference type="ARBA" id="ARBA00004236"/>
    </source>
</evidence>
<feature type="domain" description="SEA" evidence="17">
    <location>
        <begin position="145"/>
        <end position="259"/>
    </location>
</feature>
<dbReference type="Proteomes" id="UP001142489">
    <property type="component" value="Unassembled WGS sequence"/>
</dbReference>
<dbReference type="PANTHER" id="PTHR48041">
    <property type="entry name" value="ABC TRANSPORTER G FAMILY MEMBER 28"/>
    <property type="match status" value="1"/>
</dbReference>
<evidence type="ECO:0000313" key="20">
    <source>
        <dbReference type="EMBL" id="KAJ7320598.1"/>
    </source>
</evidence>
<dbReference type="InterPro" id="IPR018097">
    <property type="entry name" value="EGF_Ca-bd_CS"/>
</dbReference>
<dbReference type="GO" id="GO:0034041">
    <property type="term" value="F:ABC-type sterol transporter activity"/>
    <property type="evidence" value="ECO:0007669"/>
    <property type="project" value="TreeGrafter"/>
</dbReference>
<evidence type="ECO:0000259" key="18">
    <source>
        <dbReference type="PROSITE" id="PS50026"/>
    </source>
</evidence>
<name>A0A9Q0XP77_9SAUR</name>
<dbReference type="EMBL" id="JAPFRF010000010">
    <property type="protein sequence ID" value="KAJ7320598.1"/>
    <property type="molecule type" value="Genomic_DNA"/>
</dbReference>
<comment type="caution">
    <text evidence="14">Lacks conserved residue(s) required for the propagation of feature annotation.</text>
</comment>
<dbReference type="CDD" id="cd03213">
    <property type="entry name" value="ABCG_EPDR"/>
    <property type="match status" value="1"/>
</dbReference>
<dbReference type="InterPro" id="IPR049883">
    <property type="entry name" value="NOTCH1_EGF-like"/>
</dbReference>
<feature type="transmembrane region" description="Helical" evidence="16">
    <location>
        <begin position="995"/>
        <end position="1020"/>
    </location>
</feature>
<keyword evidence="12 16" id="KW-0472">Membrane</keyword>
<evidence type="ECO:0000256" key="10">
    <source>
        <dbReference type="ARBA" id="ARBA00022967"/>
    </source>
</evidence>
<dbReference type="SUPFAM" id="SSF52540">
    <property type="entry name" value="P-loop containing nucleoside triphosphate hydrolases"/>
    <property type="match status" value="1"/>
</dbReference>
<feature type="region of interest" description="Disordered" evidence="15">
    <location>
        <begin position="1"/>
        <end position="28"/>
    </location>
</feature>
<keyword evidence="8" id="KW-0547">Nucleotide-binding</keyword>
<evidence type="ECO:0000256" key="15">
    <source>
        <dbReference type="SAM" id="MobiDB-lite"/>
    </source>
</evidence>
<dbReference type="PROSITE" id="PS50893">
    <property type="entry name" value="ABC_TRANSPORTER_2"/>
    <property type="match status" value="1"/>
</dbReference>
<dbReference type="InterPro" id="IPR027417">
    <property type="entry name" value="P-loop_NTPase"/>
</dbReference>
<dbReference type="InterPro" id="IPR005284">
    <property type="entry name" value="Pigment_permease/Abcg"/>
</dbReference>
<dbReference type="GO" id="GO:0005886">
    <property type="term" value="C:plasma membrane"/>
    <property type="evidence" value="ECO:0007669"/>
    <property type="project" value="UniProtKB-SubCell"/>
</dbReference>
<dbReference type="PROSITE" id="PS00211">
    <property type="entry name" value="ABC_TRANSPORTER_1"/>
    <property type="match status" value="1"/>
</dbReference>
<feature type="transmembrane region" description="Helical" evidence="16">
    <location>
        <begin position="1146"/>
        <end position="1168"/>
    </location>
</feature>
<dbReference type="InterPro" id="IPR043926">
    <property type="entry name" value="ABCG_dom"/>
</dbReference>
<dbReference type="PROSITE" id="PS50026">
    <property type="entry name" value="EGF_3"/>
    <property type="match status" value="1"/>
</dbReference>
<comment type="subcellular location">
    <subcellularLocation>
        <location evidence="2">Cell membrane</location>
    </subcellularLocation>
    <subcellularLocation>
        <location evidence="1">Endomembrane system</location>
        <topology evidence="1">Multi-pass membrane protein</topology>
    </subcellularLocation>
</comment>
<dbReference type="SMART" id="SM00179">
    <property type="entry name" value="EGF_CA"/>
    <property type="match status" value="2"/>
</dbReference>
<dbReference type="CDD" id="cd00054">
    <property type="entry name" value="EGF_CA"/>
    <property type="match status" value="1"/>
</dbReference>
<organism evidence="20 21">
    <name type="scientific">Phrynocephalus forsythii</name>
    <dbReference type="NCBI Taxonomy" id="171643"/>
    <lineage>
        <taxon>Eukaryota</taxon>
        <taxon>Metazoa</taxon>
        <taxon>Chordata</taxon>
        <taxon>Craniata</taxon>
        <taxon>Vertebrata</taxon>
        <taxon>Euteleostomi</taxon>
        <taxon>Lepidosauria</taxon>
        <taxon>Squamata</taxon>
        <taxon>Bifurcata</taxon>
        <taxon>Unidentata</taxon>
        <taxon>Episquamata</taxon>
        <taxon>Toxicofera</taxon>
        <taxon>Iguania</taxon>
        <taxon>Acrodonta</taxon>
        <taxon>Agamidae</taxon>
        <taxon>Agaminae</taxon>
        <taxon>Phrynocephalus</taxon>
    </lineage>
</organism>
<dbReference type="SMART" id="SM00382">
    <property type="entry name" value="AAA"/>
    <property type="match status" value="1"/>
</dbReference>
<dbReference type="InterPro" id="IPR001881">
    <property type="entry name" value="EGF-like_Ca-bd_dom"/>
</dbReference>
<sequence length="1176" mass="131066">GSVTGEYETGQSFSQRPTSISSSKTKQQRETILTSSSTHITNSVFLSTVTSTTQNSHECSTGPLHIILDRVTSQVIQFHWMPLDWGRDSPYLVSLLQDKTLMSNMSTYETSVVFEDLDPGDWYTVSVEVWSCGRKIGSSVTVRTEATSYIGTARIKNAKYLPEYSNPSSTAFQEFQKNFTKELEENLPPALQELLRSGKIRIVVTGIHEGSVIVNFVIQMVPNTFVTHEEAEHAIIEALSKSRPWDVDLSATSIKAVPVCQAGYNDCSENAVCLEEGTIFSCQCKAGFQDQSPKVKGRQCEEINECMDNPCSSLASCTNTIGSYQCQCYPGITDLNTTNPGKMCQDPILCFNRSDVCSETTKCLGSHKYYVCSSKQAFACKILFRNMSFTSPDLYNPERAAYKNLTDLIRNAVIKGMAVKFGDGSSDVIMIGFRPGSVVAYFIFLWQGQQFIEVGKFKEHLTEVMKEMQGNPTEVTVKGKCELCSPQFCKIGNLHVSSQVCFGGVFNKKYSCLPYCHRNVEAVGNNYSSAPAMPEPKSVCVSVDEVVSSGTDTQDVHLLSGHFKKVDNTLTEAHRFSYLPRRPAVNIEFKELSYSIQEGPWWKRKGFKTLLKGISGKFSSGELVAIMGPSGAGKSTLMNLLAGYRSTGMKGEILINGQPRDLRSFRKVSCYIMQDDMLLPHLTVQEAMMVSAHLKLQEKDEGRREMVKEILTALGLMSCANTRTGSLSGGQRKRLAIALELVNNPPVMFFDEPTSGLDSASCFQVVSLMKALAQGGRSIICTIHQPSAKLFELFDQLYVLSQGQCIYRGKVLNLVPYLRDLGLNCPTYHNPADFVMEVASGEYGDQNNRLVRAVQEGRCDADYKRNSGPESELNPFLWHRPSEEDSSSTEGCHSFSASCLTQFCILFKRTFLTIMRDSVLTHLRITSHIGIGLLIGLLYLGIGNEAKKVLSNSGFLFFSMLFLMFAALMPTVLTFPLEMGVFLREHLNYWYSLKAYYLAKTMADVPFQIMFPVAYCSIVYWMTAQPSDALRFVLFSALGTMTSLVAQSLGLLIGAASTSLQVATFVGPVTAIPVLLFSGFFVSFDTIPAYLQWISYISYVRYGFEGVILSIYGLDREDLHCDKEDICHFQKSEAILKELDVENAKLYLDFIVLGIFFISLRLIAYFVLRYKIRAER</sequence>
<keyword evidence="5" id="KW-1003">Cell membrane</keyword>
<evidence type="ECO:0008006" key="22">
    <source>
        <dbReference type="Google" id="ProtNLM"/>
    </source>
</evidence>
<dbReference type="SUPFAM" id="SSF57196">
    <property type="entry name" value="EGF/Laminin"/>
    <property type="match status" value="1"/>
</dbReference>
<feature type="transmembrane region" description="Helical" evidence="16">
    <location>
        <begin position="954"/>
        <end position="975"/>
    </location>
</feature>
<accession>A0A9Q0XP77</accession>
<evidence type="ECO:0000256" key="8">
    <source>
        <dbReference type="ARBA" id="ARBA00022741"/>
    </source>
</evidence>
<feature type="transmembrane region" description="Helical" evidence="16">
    <location>
        <begin position="925"/>
        <end position="942"/>
    </location>
</feature>
<evidence type="ECO:0000256" key="1">
    <source>
        <dbReference type="ARBA" id="ARBA00004127"/>
    </source>
</evidence>
<dbReference type="InterPro" id="IPR000082">
    <property type="entry name" value="SEA_dom"/>
</dbReference>
<dbReference type="Gene3D" id="2.10.25.10">
    <property type="entry name" value="Laminin"/>
    <property type="match status" value="2"/>
</dbReference>
<feature type="transmembrane region" description="Helical" evidence="16">
    <location>
        <begin position="1096"/>
        <end position="1114"/>
    </location>
</feature>
<comment type="similarity">
    <text evidence="3">Belongs to the ABC transporter superfamily. ABCG family. Eye pigment precursor importer (TC 3.A.1.204) subfamily.</text>
</comment>
<keyword evidence="7 16" id="KW-0812">Transmembrane</keyword>
<evidence type="ECO:0000256" key="5">
    <source>
        <dbReference type="ARBA" id="ARBA00022475"/>
    </source>
</evidence>
<dbReference type="GO" id="GO:0033344">
    <property type="term" value="P:cholesterol efflux"/>
    <property type="evidence" value="ECO:0007669"/>
    <property type="project" value="UniProtKB-ARBA"/>
</dbReference>